<evidence type="ECO:0000313" key="2">
    <source>
        <dbReference type="Proteomes" id="UP000541444"/>
    </source>
</evidence>
<dbReference type="EMBL" id="JACGCM010001644">
    <property type="protein sequence ID" value="KAF6152237.1"/>
    <property type="molecule type" value="Genomic_DNA"/>
</dbReference>
<name>A0A7J7MBH8_9MAGN</name>
<proteinExistence type="predicted"/>
<dbReference type="Proteomes" id="UP000541444">
    <property type="component" value="Unassembled WGS sequence"/>
</dbReference>
<dbReference type="OrthoDB" id="1939162at2759"/>
<comment type="caution">
    <text evidence="1">The sequence shown here is derived from an EMBL/GenBank/DDBJ whole genome shotgun (WGS) entry which is preliminary data.</text>
</comment>
<dbReference type="AlphaFoldDB" id="A0A7J7MBH8"/>
<keyword evidence="2" id="KW-1185">Reference proteome</keyword>
<reference evidence="1 2" key="1">
    <citation type="journal article" date="2020" name="IScience">
        <title>Genome Sequencing of the Endangered Kingdonia uniflora (Circaeasteraceae, Ranunculales) Reveals Potential Mechanisms of Evolutionary Specialization.</title>
        <authorList>
            <person name="Sun Y."/>
            <person name="Deng T."/>
            <person name="Zhang A."/>
            <person name="Moore M.J."/>
            <person name="Landis J.B."/>
            <person name="Lin N."/>
            <person name="Zhang H."/>
            <person name="Zhang X."/>
            <person name="Huang J."/>
            <person name="Zhang X."/>
            <person name="Sun H."/>
            <person name="Wang H."/>
        </authorList>
    </citation>
    <scope>NUCLEOTIDE SEQUENCE [LARGE SCALE GENOMIC DNA]</scope>
    <source>
        <strain evidence="1">TB1705</strain>
        <tissue evidence="1">Leaf</tissue>
    </source>
</reference>
<evidence type="ECO:0000313" key="1">
    <source>
        <dbReference type="EMBL" id="KAF6152237.1"/>
    </source>
</evidence>
<accession>A0A7J7MBH8</accession>
<protein>
    <submittedName>
        <fullName evidence="1">Uncharacterized protein</fullName>
    </submittedName>
</protein>
<organism evidence="1 2">
    <name type="scientific">Kingdonia uniflora</name>
    <dbReference type="NCBI Taxonomy" id="39325"/>
    <lineage>
        <taxon>Eukaryota</taxon>
        <taxon>Viridiplantae</taxon>
        <taxon>Streptophyta</taxon>
        <taxon>Embryophyta</taxon>
        <taxon>Tracheophyta</taxon>
        <taxon>Spermatophyta</taxon>
        <taxon>Magnoliopsida</taxon>
        <taxon>Ranunculales</taxon>
        <taxon>Circaeasteraceae</taxon>
        <taxon>Kingdonia</taxon>
    </lineage>
</organism>
<gene>
    <name evidence="1" type="ORF">GIB67_005891</name>
</gene>
<feature type="non-terminal residue" evidence="1">
    <location>
        <position position="90"/>
    </location>
</feature>
<sequence>MQYVPRNPICLEDSNLRFVVKPSAYKLKYNWADLFSGGKWKDSLITTREEKYMMESLPVLKDTLNGSKEFYSPSFSLLQLILTKMMMGGY</sequence>